<accession>A0A0M2HP13</accession>
<protein>
    <submittedName>
        <fullName evidence="1">Uncharacterized protein</fullName>
    </submittedName>
</protein>
<gene>
    <name evidence="1" type="ORF">RS84_01201</name>
</gene>
<dbReference type="EMBL" id="JYJB01000007">
    <property type="protein sequence ID" value="KJL48441.1"/>
    <property type="molecule type" value="Genomic_DNA"/>
</dbReference>
<reference evidence="1 2" key="1">
    <citation type="submission" date="2015-02" db="EMBL/GenBank/DDBJ databases">
        <title>Draft genome sequences of ten Microbacterium spp. with emphasis on heavy metal contaminated environments.</title>
        <authorList>
            <person name="Corretto E."/>
        </authorList>
    </citation>
    <scope>NUCLEOTIDE SEQUENCE [LARGE SCALE GENOMIC DNA]</scope>
    <source>
        <strain evidence="1 2">SA35</strain>
    </source>
</reference>
<proteinExistence type="predicted"/>
<name>A0A0M2HP13_9MICO</name>
<dbReference type="RefSeq" id="WP_045256838.1">
    <property type="nucleotide sequence ID" value="NZ_JYJB01000007.1"/>
</dbReference>
<keyword evidence="2" id="KW-1185">Reference proteome</keyword>
<sequence length="188" mass="20522">MYSGNGRSARIGPGTDRRGIRGARLVVRADPAEALQYAITALRGARFALDTTPRQPRLMAAAAPWVAQALTIGRPTRGLWASTPMFEYGDFPMNMIPLFWPRVALTLAIACARNTDAGTELVIYAHPSMLRAGDRTNDSGPLMAKAYTALQRRFGSSGVLLHHEPLDRVTDDGCPASAPFVRRQLDWS</sequence>
<dbReference type="PATRIC" id="fig|273678.4.peg.1199"/>
<dbReference type="STRING" id="273678.RS84_01201"/>
<evidence type="ECO:0000313" key="1">
    <source>
        <dbReference type="EMBL" id="KJL48441.1"/>
    </source>
</evidence>
<dbReference type="OrthoDB" id="5078399at2"/>
<organism evidence="1 2">
    <name type="scientific">Microbacterium hydrocarbonoxydans</name>
    <dbReference type="NCBI Taxonomy" id="273678"/>
    <lineage>
        <taxon>Bacteria</taxon>
        <taxon>Bacillati</taxon>
        <taxon>Actinomycetota</taxon>
        <taxon>Actinomycetes</taxon>
        <taxon>Micrococcales</taxon>
        <taxon>Microbacteriaceae</taxon>
        <taxon>Microbacterium</taxon>
    </lineage>
</organism>
<evidence type="ECO:0000313" key="2">
    <source>
        <dbReference type="Proteomes" id="UP000033900"/>
    </source>
</evidence>
<comment type="caution">
    <text evidence="1">The sequence shown here is derived from an EMBL/GenBank/DDBJ whole genome shotgun (WGS) entry which is preliminary data.</text>
</comment>
<dbReference type="Proteomes" id="UP000033900">
    <property type="component" value="Unassembled WGS sequence"/>
</dbReference>
<dbReference type="AlphaFoldDB" id="A0A0M2HP13"/>